<evidence type="ECO:0000256" key="2">
    <source>
        <dbReference type="SAM" id="Phobius"/>
    </source>
</evidence>
<dbReference type="AlphaFoldDB" id="A0A8A1M8Y5"/>
<evidence type="ECO:0000313" key="3">
    <source>
        <dbReference type="EMBL" id="QSS60637.1"/>
    </source>
</evidence>
<dbReference type="OrthoDB" id="3065412at2759"/>
<proteinExistence type="predicted"/>
<name>A0A8A1M8Y5_AJECA</name>
<keyword evidence="2" id="KW-0812">Transmembrane</keyword>
<reference evidence="3" key="1">
    <citation type="submission" date="2021-01" db="EMBL/GenBank/DDBJ databases">
        <title>Chromosome-level genome assembly of a human fungal pathogen reveals clustering of transcriptionally co-regulated genes.</title>
        <authorList>
            <person name="Voorhies M."/>
            <person name="Cohen S."/>
            <person name="Shea T.P."/>
            <person name="Petrus S."/>
            <person name="Munoz J.F."/>
            <person name="Poplawski S."/>
            <person name="Goldman W.E."/>
            <person name="Michael T."/>
            <person name="Cuomo C.A."/>
            <person name="Sil A."/>
            <person name="Beyhan S."/>
        </authorList>
    </citation>
    <scope>NUCLEOTIDE SEQUENCE</scope>
    <source>
        <strain evidence="3">WU24</strain>
    </source>
</reference>
<accession>A0A8A1M8Y5</accession>
<feature type="transmembrane region" description="Helical" evidence="2">
    <location>
        <begin position="223"/>
        <end position="245"/>
    </location>
</feature>
<keyword evidence="2" id="KW-0472">Membrane</keyword>
<evidence type="ECO:0000256" key="1">
    <source>
        <dbReference type="SAM" id="MobiDB-lite"/>
    </source>
</evidence>
<feature type="region of interest" description="Disordered" evidence="1">
    <location>
        <begin position="264"/>
        <end position="289"/>
    </location>
</feature>
<feature type="region of interest" description="Disordered" evidence="1">
    <location>
        <begin position="189"/>
        <end position="217"/>
    </location>
</feature>
<gene>
    <name evidence="3" type="ORF">I7I51_05438</name>
</gene>
<evidence type="ECO:0000313" key="4">
    <source>
        <dbReference type="Proteomes" id="UP000663671"/>
    </source>
</evidence>
<organism evidence="3 4">
    <name type="scientific">Ajellomyces capsulatus</name>
    <name type="common">Darling's disease fungus</name>
    <name type="synonym">Histoplasma capsulatum</name>
    <dbReference type="NCBI Taxonomy" id="5037"/>
    <lineage>
        <taxon>Eukaryota</taxon>
        <taxon>Fungi</taxon>
        <taxon>Dikarya</taxon>
        <taxon>Ascomycota</taxon>
        <taxon>Pezizomycotina</taxon>
        <taxon>Eurotiomycetes</taxon>
        <taxon>Eurotiomycetidae</taxon>
        <taxon>Onygenales</taxon>
        <taxon>Ajellomycetaceae</taxon>
        <taxon>Histoplasma</taxon>
    </lineage>
</organism>
<feature type="compositionally biased region" description="Low complexity" evidence="1">
    <location>
        <begin position="189"/>
        <end position="213"/>
    </location>
</feature>
<dbReference type="EMBL" id="CP069110">
    <property type="protein sequence ID" value="QSS60637.1"/>
    <property type="molecule type" value="Genomic_DNA"/>
</dbReference>
<dbReference type="Proteomes" id="UP000663671">
    <property type="component" value="Chromosome 4"/>
</dbReference>
<sequence length="349" mass="37460">MLQRRAEAATGEYSGAAMITGPITISVTTVDHSLIPTSSATFSSTSITRISSTSMDKRIGALGSRDLGPGVAIGSCTWPTEDVTVTDSNHHTTVYPQILCRDNTKHCCPLEGTPDTPLSACPQGYVSAGENACCPRGWSVFSTLLGTQTPCYSKFSTAVPPAATASADTSTTTIRTALFAKKYDIVPSQTAQPSASPTTTSPASSESSEQTLSRSRRLSDREIAGVVTGSVLGVLLFLGIAVVLLRRWKRSKVTVDDLIRQPTKGTHELAPTDNQYPAKQPHDESWTTGTTQSVPINPANSNHHIPMAYLTNITPTIRTVEPQELPGNTFINEYHPAYRNDPCPWRVQP</sequence>
<dbReference type="VEuPathDB" id="FungiDB:I7I51_05438"/>
<keyword evidence="2" id="KW-1133">Transmembrane helix</keyword>
<protein>
    <submittedName>
        <fullName evidence="3">Uncharacterized protein</fullName>
    </submittedName>
</protein>